<organism evidence="1 2">
    <name type="scientific">Reticulomyxa filosa</name>
    <dbReference type="NCBI Taxonomy" id="46433"/>
    <lineage>
        <taxon>Eukaryota</taxon>
        <taxon>Sar</taxon>
        <taxon>Rhizaria</taxon>
        <taxon>Retaria</taxon>
        <taxon>Foraminifera</taxon>
        <taxon>Monothalamids</taxon>
        <taxon>Reticulomyxidae</taxon>
        <taxon>Reticulomyxa</taxon>
    </lineage>
</organism>
<dbReference type="EMBL" id="ASPP01029332">
    <property type="protein sequence ID" value="ETO04463.1"/>
    <property type="molecule type" value="Genomic_DNA"/>
</dbReference>
<evidence type="ECO:0000313" key="1">
    <source>
        <dbReference type="EMBL" id="ETO04463.1"/>
    </source>
</evidence>
<comment type="caution">
    <text evidence="1">The sequence shown here is derived from an EMBL/GenBank/DDBJ whole genome shotgun (WGS) entry which is preliminary data.</text>
</comment>
<sequence>MISCQKDTVKKKKGSPIEYPTVERSKLGERQQCLQSFLKSRSSKADITKKGILEKKNMTPQLRPILRIVRSLGEHNEDNIVTKRHHEQAFLNICLNEFVNKAALNQIAKGYFTTHNRRLADFDDNSTPVDSNDVNEPSMIWQVQYRKRNYYNDPYYSTTRDYVVGDRVELTNNRKD</sequence>
<reference evidence="1 2" key="1">
    <citation type="journal article" date="2013" name="Curr. Biol.">
        <title>The Genome of the Foraminiferan Reticulomyxa filosa.</title>
        <authorList>
            <person name="Glockner G."/>
            <person name="Hulsmann N."/>
            <person name="Schleicher M."/>
            <person name="Noegel A.A."/>
            <person name="Eichinger L."/>
            <person name="Gallinger C."/>
            <person name="Pawlowski J."/>
            <person name="Sierra R."/>
            <person name="Euteneuer U."/>
            <person name="Pillet L."/>
            <person name="Moustafa A."/>
            <person name="Platzer M."/>
            <person name="Groth M."/>
            <person name="Szafranski K."/>
            <person name="Schliwa M."/>
        </authorList>
    </citation>
    <scope>NUCLEOTIDE SEQUENCE [LARGE SCALE GENOMIC DNA]</scope>
</reference>
<name>X6LRH2_RETFI</name>
<keyword evidence="2" id="KW-1185">Reference proteome</keyword>
<gene>
    <name evidence="1" type="ORF">RFI_32934</name>
</gene>
<protein>
    <submittedName>
        <fullName evidence="1">Uncharacterized protein</fullName>
    </submittedName>
</protein>
<accession>X6LRH2</accession>
<dbReference type="AlphaFoldDB" id="X6LRH2"/>
<feature type="non-terminal residue" evidence="1">
    <location>
        <position position="176"/>
    </location>
</feature>
<proteinExistence type="predicted"/>
<dbReference type="Proteomes" id="UP000023152">
    <property type="component" value="Unassembled WGS sequence"/>
</dbReference>
<evidence type="ECO:0000313" key="2">
    <source>
        <dbReference type="Proteomes" id="UP000023152"/>
    </source>
</evidence>